<name>A0A0P0P1M2_9CAUL</name>
<dbReference type="AlphaFoldDB" id="A0A0P0P1M2"/>
<sequence length="147" mass="15176">MAYATVIQFVALVGEAEARALATPAAPATGYDAAKIQGALDRQSATLDSYFATRWPTPLSPVPDLVVANTMILAREDLDRNGRDFVVKAADRVRAWARDVSKGSATLGVDPASPAAPTVSSDGGGVLIDAPERVFDGDGLAAFLGGC</sequence>
<accession>A0A0P0P1M2</accession>
<reference evidence="1 2" key="1">
    <citation type="submission" date="2015-10" db="EMBL/GenBank/DDBJ databases">
        <title>Conservation of the essential genome among Caulobacter and Brevundimonas species.</title>
        <authorList>
            <person name="Scott D."/>
            <person name="Ely B."/>
        </authorList>
    </citation>
    <scope>NUCLEOTIDE SEQUENCE [LARGE SCALE GENOMIC DNA]</scope>
    <source>
        <strain evidence="1 2">CB4</strain>
    </source>
</reference>
<dbReference type="InterPro" id="IPR009752">
    <property type="entry name" value="Phage_Mu_GpJ"/>
</dbReference>
<dbReference type="RefSeq" id="WP_062148548.1">
    <property type="nucleotide sequence ID" value="NZ_CP013002.1"/>
</dbReference>
<gene>
    <name evidence="1" type="ORF">AQ619_13440</name>
</gene>
<dbReference type="Pfam" id="PF07030">
    <property type="entry name" value="Phage_Mu_Gp36"/>
    <property type="match status" value="1"/>
</dbReference>
<dbReference type="STRING" id="69395.AQ619_13440"/>
<evidence type="ECO:0008006" key="3">
    <source>
        <dbReference type="Google" id="ProtNLM"/>
    </source>
</evidence>
<evidence type="ECO:0000313" key="2">
    <source>
        <dbReference type="Proteomes" id="UP000056905"/>
    </source>
</evidence>
<proteinExistence type="predicted"/>
<dbReference type="Proteomes" id="UP000056905">
    <property type="component" value="Chromosome"/>
</dbReference>
<dbReference type="OrthoDB" id="9812088at2"/>
<dbReference type="EMBL" id="CP013002">
    <property type="protein sequence ID" value="ALL14264.1"/>
    <property type="molecule type" value="Genomic_DNA"/>
</dbReference>
<protein>
    <recommendedName>
        <fullName evidence="3">DUF1320 domain-containing protein</fullName>
    </recommendedName>
</protein>
<organism evidence="1 2">
    <name type="scientific">Caulobacter henricii</name>
    <dbReference type="NCBI Taxonomy" id="69395"/>
    <lineage>
        <taxon>Bacteria</taxon>
        <taxon>Pseudomonadati</taxon>
        <taxon>Pseudomonadota</taxon>
        <taxon>Alphaproteobacteria</taxon>
        <taxon>Caulobacterales</taxon>
        <taxon>Caulobacteraceae</taxon>
        <taxon>Caulobacter</taxon>
    </lineage>
</organism>
<keyword evidence="2" id="KW-1185">Reference proteome</keyword>
<dbReference type="KEGG" id="chq:AQ619_13440"/>
<evidence type="ECO:0000313" key="1">
    <source>
        <dbReference type="EMBL" id="ALL14264.1"/>
    </source>
</evidence>